<evidence type="ECO:0000313" key="2">
    <source>
        <dbReference type="Proteomes" id="UP000188268"/>
    </source>
</evidence>
<dbReference type="Proteomes" id="UP000188268">
    <property type="component" value="Unassembled WGS sequence"/>
</dbReference>
<sequence length="47" mass="5074">MADLTIMILGQSLTDAVAIANIVIKIISIARTISDIEFTNFTHISTP</sequence>
<dbReference type="EMBL" id="AWWV01011708">
    <property type="protein sequence ID" value="OMO71080.1"/>
    <property type="molecule type" value="Genomic_DNA"/>
</dbReference>
<reference evidence="1 2" key="1">
    <citation type="submission" date="2013-09" db="EMBL/GenBank/DDBJ databases">
        <title>Corchorus capsularis genome sequencing.</title>
        <authorList>
            <person name="Alam M."/>
            <person name="Haque M.S."/>
            <person name="Islam M.S."/>
            <person name="Emdad E.M."/>
            <person name="Islam M.M."/>
            <person name="Ahmed B."/>
            <person name="Halim A."/>
            <person name="Hossen Q.M.M."/>
            <person name="Hossain M.Z."/>
            <person name="Ahmed R."/>
            <person name="Khan M.M."/>
            <person name="Islam R."/>
            <person name="Rashid M.M."/>
            <person name="Khan S.A."/>
            <person name="Rahman M.S."/>
            <person name="Alam M."/>
        </authorList>
    </citation>
    <scope>NUCLEOTIDE SEQUENCE [LARGE SCALE GENOMIC DNA]</scope>
    <source>
        <strain evidence="2">cv. CVL-1</strain>
        <tissue evidence="1">Whole seedling</tissue>
    </source>
</reference>
<protein>
    <submittedName>
        <fullName evidence="1">Uncharacterized protein</fullName>
    </submittedName>
</protein>
<comment type="caution">
    <text evidence="1">The sequence shown here is derived from an EMBL/GenBank/DDBJ whole genome shotgun (WGS) entry which is preliminary data.</text>
</comment>
<dbReference type="Gramene" id="OMO71080">
    <property type="protein sequence ID" value="OMO71080"/>
    <property type="gene ID" value="CCACVL1_18465"/>
</dbReference>
<keyword evidence="2" id="KW-1185">Reference proteome</keyword>
<gene>
    <name evidence="1" type="ORF">CCACVL1_18465</name>
</gene>
<evidence type="ECO:0000313" key="1">
    <source>
        <dbReference type="EMBL" id="OMO71080.1"/>
    </source>
</evidence>
<proteinExistence type="predicted"/>
<name>A0A1R3HLC8_COCAP</name>
<dbReference type="AlphaFoldDB" id="A0A1R3HLC8"/>
<organism evidence="1 2">
    <name type="scientific">Corchorus capsularis</name>
    <name type="common">Jute</name>
    <dbReference type="NCBI Taxonomy" id="210143"/>
    <lineage>
        <taxon>Eukaryota</taxon>
        <taxon>Viridiplantae</taxon>
        <taxon>Streptophyta</taxon>
        <taxon>Embryophyta</taxon>
        <taxon>Tracheophyta</taxon>
        <taxon>Spermatophyta</taxon>
        <taxon>Magnoliopsida</taxon>
        <taxon>eudicotyledons</taxon>
        <taxon>Gunneridae</taxon>
        <taxon>Pentapetalae</taxon>
        <taxon>rosids</taxon>
        <taxon>malvids</taxon>
        <taxon>Malvales</taxon>
        <taxon>Malvaceae</taxon>
        <taxon>Grewioideae</taxon>
        <taxon>Apeibeae</taxon>
        <taxon>Corchorus</taxon>
    </lineage>
</organism>
<accession>A0A1R3HLC8</accession>